<feature type="domain" description="Alginate export" evidence="2">
    <location>
        <begin position="43"/>
        <end position="310"/>
    </location>
</feature>
<dbReference type="RefSeq" id="WP_157719089.1">
    <property type="nucleotide sequence ID" value="NZ_LT629787.1"/>
</dbReference>
<organism evidence="3 4">
    <name type="scientific">Halopseudomonas salegens</name>
    <dbReference type="NCBI Taxonomy" id="1434072"/>
    <lineage>
        <taxon>Bacteria</taxon>
        <taxon>Pseudomonadati</taxon>
        <taxon>Pseudomonadota</taxon>
        <taxon>Gammaproteobacteria</taxon>
        <taxon>Pseudomonadales</taxon>
        <taxon>Pseudomonadaceae</taxon>
        <taxon>Halopseudomonas</taxon>
    </lineage>
</organism>
<evidence type="ECO:0000256" key="1">
    <source>
        <dbReference type="SAM" id="SignalP"/>
    </source>
</evidence>
<dbReference type="InterPro" id="IPR025388">
    <property type="entry name" value="Alginate_export_dom"/>
</dbReference>
<proteinExistence type="predicted"/>
<gene>
    <name evidence="3" type="ORF">SAMN05216210_1020</name>
</gene>
<dbReference type="Pfam" id="PF13372">
    <property type="entry name" value="Alginate_exp"/>
    <property type="match status" value="1"/>
</dbReference>
<feature type="signal peptide" evidence="1">
    <location>
        <begin position="1"/>
        <end position="29"/>
    </location>
</feature>
<reference evidence="4" key="1">
    <citation type="submission" date="2016-10" db="EMBL/GenBank/DDBJ databases">
        <authorList>
            <person name="Varghese N."/>
            <person name="Submissions S."/>
        </authorList>
    </citation>
    <scope>NUCLEOTIDE SEQUENCE [LARGE SCALE GENOMIC DNA]</scope>
    <source>
        <strain evidence="4">CECT 8338</strain>
    </source>
</reference>
<sequence length="408" mass="44885">MQQQTTGKKHLWLPLLGSVVAMSALPVQAESGSLMEAIQAGKAGLDLRYRFEHVEQDNQNRNANASTLRTRLNYATDSYQHLSAFIEFDDIRVLGSTRYNNASGRPSARTQYPVVADPSGTEVNQAYLNYSGLPNTTLRLGRQRIIYDNARFIGNVGWRQNEQTYDAFSLVNTSLSDTTLSYAYIDQVNRIFGKDSPKGETSMRSHLLNASYGGLPVGQLTAYGYFLETPDTPLASNRTLGLRFNGSHAASEQLSLLYALEYAKQDDFQDGDSAIDADYHLMEVGATLHGITARVGQEVLGADGSAFSTPLATAHAFNGWADTFLTTPADGLDDRYLKLAGRVQGTNLLAAWHQFHADQGSADYGRELNLQAARSFGPVKLLAKYARYSAKDLGTDTEKFWLMAQVAF</sequence>
<protein>
    <submittedName>
        <fullName evidence="3">Alginate export</fullName>
    </submittedName>
</protein>
<feature type="chain" id="PRO_5009273334" evidence="1">
    <location>
        <begin position="30"/>
        <end position="408"/>
    </location>
</feature>
<accession>A0A1H2ETE2</accession>
<dbReference type="Proteomes" id="UP000243924">
    <property type="component" value="Chromosome I"/>
</dbReference>
<name>A0A1H2ETE2_9GAMM</name>
<evidence type="ECO:0000313" key="4">
    <source>
        <dbReference type="Proteomes" id="UP000243924"/>
    </source>
</evidence>
<dbReference type="Gene3D" id="2.40.160.10">
    <property type="entry name" value="Porin"/>
    <property type="match status" value="1"/>
</dbReference>
<dbReference type="EMBL" id="LT629787">
    <property type="protein sequence ID" value="SDT98341.1"/>
    <property type="molecule type" value="Genomic_DNA"/>
</dbReference>
<dbReference type="OrthoDB" id="9767539at2"/>
<dbReference type="SUPFAM" id="SSF56935">
    <property type="entry name" value="Porins"/>
    <property type="match status" value="1"/>
</dbReference>
<evidence type="ECO:0000313" key="3">
    <source>
        <dbReference type="EMBL" id="SDT98341.1"/>
    </source>
</evidence>
<dbReference type="InterPro" id="IPR023614">
    <property type="entry name" value="Porin_dom_sf"/>
</dbReference>
<keyword evidence="1" id="KW-0732">Signal</keyword>
<keyword evidence="4" id="KW-1185">Reference proteome</keyword>
<dbReference type="STRING" id="1434072.SAMN05216210_1020"/>
<evidence type="ECO:0000259" key="2">
    <source>
        <dbReference type="Pfam" id="PF13372"/>
    </source>
</evidence>
<dbReference type="AlphaFoldDB" id="A0A1H2ETE2"/>